<keyword evidence="4" id="KW-0812">Transmembrane</keyword>
<dbReference type="GO" id="GO:0016491">
    <property type="term" value="F:oxidoreductase activity"/>
    <property type="evidence" value="ECO:0007669"/>
    <property type="project" value="UniProtKB-KW"/>
</dbReference>
<keyword evidence="4" id="KW-0472">Membrane</keyword>
<evidence type="ECO:0000259" key="5">
    <source>
        <dbReference type="Pfam" id="PF01494"/>
    </source>
</evidence>
<dbReference type="Pfam" id="PF01494">
    <property type="entry name" value="FAD_binding_3"/>
    <property type="match status" value="1"/>
</dbReference>
<dbReference type="OrthoDB" id="6428749at2759"/>
<feature type="transmembrane region" description="Helical" evidence="4">
    <location>
        <begin position="12"/>
        <end position="31"/>
    </location>
</feature>
<evidence type="ECO:0000256" key="4">
    <source>
        <dbReference type="SAM" id="Phobius"/>
    </source>
</evidence>
<gene>
    <name evidence="6" type="ORF">PSALAMII_LOCUS60</name>
</gene>
<dbReference type="PRINTS" id="PR00420">
    <property type="entry name" value="RNGMNOXGNASE"/>
</dbReference>
<dbReference type="InterPro" id="IPR036188">
    <property type="entry name" value="FAD/NAD-bd_sf"/>
</dbReference>
<comment type="caution">
    <text evidence="6">The sequence shown here is derived from an EMBL/GenBank/DDBJ whole genome shotgun (WGS) entry which is preliminary data.</text>
</comment>
<dbReference type="AlphaFoldDB" id="A0A9W4N1H3"/>
<evidence type="ECO:0000313" key="7">
    <source>
        <dbReference type="Proteomes" id="UP001152592"/>
    </source>
</evidence>
<dbReference type="SUPFAM" id="SSF51905">
    <property type="entry name" value="FAD/NAD(P)-binding domain"/>
    <property type="match status" value="1"/>
</dbReference>
<keyword evidence="3" id="KW-0560">Oxidoreductase</keyword>
<evidence type="ECO:0000313" key="6">
    <source>
        <dbReference type="EMBL" id="CAG8220313.1"/>
    </source>
</evidence>
<feature type="domain" description="FAD-binding" evidence="5">
    <location>
        <begin position="13"/>
        <end position="365"/>
    </location>
</feature>
<evidence type="ECO:0000256" key="3">
    <source>
        <dbReference type="ARBA" id="ARBA00023002"/>
    </source>
</evidence>
<sequence>MPDHVISAQVPMTVGIIGGGLIGAILAIGLVRRGISVKVYEQARSFHEIGAGMAFTATSVSCMELLDPAIVHALRFSGAVPVSIGEHQGEGHDYLRWLDGYSPVLNKDGKHERDLYELDAGIRGFEGCRRDQFLGALVKALPDGVVEFQKRLERIHERGLGKKITLEFTNGKFVDVDCVIGTDGMRSRVRQHLFGDESPASFPHYSHKFAYRGLITMDDAIAALGEPKARTLNIHVGPNAHLIHYPVANQTVVNVAAFVSDPNDWTDQTSLTSPATRMEAMKDFAGWSSCVRALIGFLPKRIDRWAMFDTWEYPAPYFSCGKICLAGDAAHAAVPHHGAGASIGVEDALCLATLLAEVWTSSRGQSATTYGRGVTAAFETFDAVRRVRCQWFVDSSRRVCDLYQQPEWADPQRWTKAETCFEEIKDRSHKIWYFDYNTMLKEAIEGYRRKMNRE</sequence>
<keyword evidence="2" id="KW-0274">FAD</keyword>
<dbReference type="GO" id="GO:0044550">
    <property type="term" value="P:secondary metabolite biosynthetic process"/>
    <property type="evidence" value="ECO:0007669"/>
    <property type="project" value="UniProtKB-ARBA"/>
</dbReference>
<accession>A0A9W4N1H3</accession>
<dbReference type="EMBL" id="CAJVPD010000006">
    <property type="protein sequence ID" value="CAG8220313.1"/>
    <property type="molecule type" value="Genomic_DNA"/>
</dbReference>
<dbReference type="InterPro" id="IPR002938">
    <property type="entry name" value="FAD-bd"/>
</dbReference>
<keyword evidence="1" id="KW-0285">Flavoprotein</keyword>
<dbReference type="SUPFAM" id="SSF54373">
    <property type="entry name" value="FAD-linked reductases, C-terminal domain"/>
    <property type="match status" value="1"/>
</dbReference>
<evidence type="ECO:0000256" key="1">
    <source>
        <dbReference type="ARBA" id="ARBA00022630"/>
    </source>
</evidence>
<dbReference type="Proteomes" id="UP001152592">
    <property type="component" value="Unassembled WGS sequence"/>
</dbReference>
<dbReference type="PANTHER" id="PTHR46720:SF3">
    <property type="entry name" value="FAD-BINDING DOMAIN-CONTAINING PROTEIN-RELATED"/>
    <property type="match status" value="1"/>
</dbReference>
<reference evidence="6" key="1">
    <citation type="submission" date="2021-07" db="EMBL/GenBank/DDBJ databases">
        <authorList>
            <person name="Branca A.L. A."/>
        </authorList>
    </citation>
    <scope>NUCLEOTIDE SEQUENCE</scope>
</reference>
<dbReference type="FunFam" id="3.50.50.60:FF:000153">
    <property type="entry name" value="Salicylate hydroxylase, putative"/>
    <property type="match status" value="1"/>
</dbReference>
<organism evidence="6 7">
    <name type="scientific">Penicillium salamii</name>
    <dbReference type="NCBI Taxonomy" id="1612424"/>
    <lineage>
        <taxon>Eukaryota</taxon>
        <taxon>Fungi</taxon>
        <taxon>Dikarya</taxon>
        <taxon>Ascomycota</taxon>
        <taxon>Pezizomycotina</taxon>
        <taxon>Eurotiomycetes</taxon>
        <taxon>Eurotiomycetidae</taxon>
        <taxon>Eurotiales</taxon>
        <taxon>Aspergillaceae</taxon>
        <taxon>Penicillium</taxon>
    </lineage>
</organism>
<dbReference type="PANTHER" id="PTHR46720">
    <property type="entry name" value="HYDROXYLASE, PUTATIVE (AFU_ORTHOLOGUE AFUA_3G01460)-RELATED"/>
    <property type="match status" value="1"/>
</dbReference>
<evidence type="ECO:0000256" key="2">
    <source>
        <dbReference type="ARBA" id="ARBA00022827"/>
    </source>
</evidence>
<dbReference type="Gene3D" id="3.50.50.60">
    <property type="entry name" value="FAD/NAD(P)-binding domain"/>
    <property type="match status" value="1"/>
</dbReference>
<proteinExistence type="predicted"/>
<keyword evidence="4" id="KW-1133">Transmembrane helix</keyword>
<name>A0A9W4N1H3_9EURO</name>
<dbReference type="GO" id="GO:0071949">
    <property type="term" value="F:FAD binding"/>
    <property type="evidence" value="ECO:0007669"/>
    <property type="project" value="InterPro"/>
</dbReference>
<dbReference type="InterPro" id="IPR051104">
    <property type="entry name" value="FAD_monoxygenase"/>
</dbReference>
<protein>
    <recommendedName>
        <fullName evidence="5">FAD-binding domain-containing protein</fullName>
    </recommendedName>
</protein>